<sequence length="147" mass="17215">FWKHRRGQDVFQKVCRSQIEVGSVIEVEISMLLKSVYRHLTARMKAREPWTAPSAFGVIHTTTNVAYQLSYSKVTRLLRDFSKLCHTSQEDVMSYLCKQTKAPRKGNTKVTVKLDKPFVLTYMKRKQHPIVKCHYIFTNEHGYSFQT</sequence>
<organism evidence="1 2">
    <name type="scientific">Pocillopora meandrina</name>
    <dbReference type="NCBI Taxonomy" id="46732"/>
    <lineage>
        <taxon>Eukaryota</taxon>
        <taxon>Metazoa</taxon>
        <taxon>Cnidaria</taxon>
        <taxon>Anthozoa</taxon>
        <taxon>Hexacorallia</taxon>
        <taxon>Scleractinia</taxon>
        <taxon>Astrocoeniina</taxon>
        <taxon>Pocilloporidae</taxon>
        <taxon>Pocillopora</taxon>
    </lineage>
</organism>
<dbReference type="EMBL" id="CALNXJ010000003">
    <property type="protein sequence ID" value="CAH3036362.1"/>
    <property type="molecule type" value="Genomic_DNA"/>
</dbReference>
<keyword evidence="2" id="KW-1185">Reference proteome</keyword>
<proteinExistence type="predicted"/>
<evidence type="ECO:0000313" key="2">
    <source>
        <dbReference type="Proteomes" id="UP001159428"/>
    </source>
</evidence>
<protein>
    <submittedName>
        <fullName evidence="1">Uncharacterized protein</fullName>
    </submittedName>
</protein>
<evidence type="ECO:0000313" key="1">
    <source>
        <dbReference type="EMBL" id="CAH3036362.1"/>
    </source>
</evidence>
<gene>
    <name evidence="1" type="ORF">PMEA_00016819</name>
</gene>
<dbReference type="Proteomes" id="UP001159428">
    <property type="component" value="Unassembled WGS sequence"/>
</dbReference>
<feature type="non-terminal residue" evidence="1">
    <location>
        <position position="1"/>
    </location>
</feature>
<comment type="caution">
    <text evidence="1">The sequence shown here is derived from an EMBL/GenBank/DDBJ whole genome shotgun (WGS) entry which is preliminary data.</text>
</comment>
<accession>A0AAU9VQA5</accession>
<reference evidence="1 2" key="1">
    <citation type="submission" date="2022-05" db="EMBL/GenBank/DDBJ databases">
        <authorList>
            <consortium name="Genoscope - CEA"/>
            <person name="William W."/>
        </authorList>
    </citation>
    <scope>NUCLEOTIDE SEQUENCE [LARGE SCALE GENOMIC DNA]</scope>
</reference>
<dbReference type="AlphaFoldDB" id="A0AAU9VQA5"/>
<name>A0AAU9VQA5_9CNID</name>